<dbReference type="AlphaFoldDB" id="A0A1R1YLL3"/>
<evidence type="ECO:0000313" key="4">
    <source>
        <dbReference type="EMBL" id="OMJ27695.1"/>
    </source>
</evidence>
<feature type="domain" description="CCHC-type" evidence="3">
    <location>
        <begin position="204"/>
        <end position="217"/>
    </location>
</feature>
<sequence>MVANLKLQLRGTSETALTSFLLNNPNDQLLNTQIFYGKLYSYFIDPSYPQVLRRKLQLLSQTGSLAEYISNEVNLMGDFKGKNDAERIYLFKYGLDNKFVDILNLKNPETFIDAMNIISRHGTALDMRIAQNHIQKSMENSDAMDIDLNKMSIKDNNYDQSLKFELLNDSYVPDTFLYSINGAEVPIHVSGRVGRTYSNNNMVCWNCGLPGHRRANCNKLLIQHNRNGGYSYNKNGLNNRRPSKNFNNQNYRNKYNRRDYFNNDEYRYSGNGPSQ</sequence>
<name>A0A1R1YLL3_9FUNG</name>
<keyword evidence="1" id="KW-0862">Zinc</keyword>
<comment type="caution">
    <text evidence="4">The sequence shown here is derived from an EMBL/GenBank/DDBJ whole genome shotgun (WGS) entry which is preliminary data.</text>
</comment>
<gene>
    <name evidence="4" type="ORF">AYI69_g2864</name>
</gene>
<dbReference type="EMBL" id="LSSM01000877">
    <property type="protein sequence ID" value="OMJ27695.1"/>
    <property type="molecule type" value="Genomic_DNA"/>
</dbReference>
<dbReference type="SMART" id="SM00343">
    <property type="entry name" value="ZnF_C2HC"/>
    <property type="match status" value="1"/>
</dbReference>
<evidence type="ECO:0000313" key="5">
    <source>
        <dbReference type="Proteomes" id="UP000187429"/>
    </source>
</evidence>
<feature type="region of interest" description="Disordered" evidence="2">
    <location>
        <begin position="231"/>
        <end position="251"/>
    </location>
</feature>
<feature type="compositionally biased region" description="Polar residues" evidence="2">
    <location>
        <begin position="231"/>
        <end position="240"/>
    </location>
</feature>
<keyword evidence="5" id="KW-1185">Reference proteome</keyword>
<proteinExistence type="predicted"/>
<reference evidence="5" key="1">
    <citation type="submission" date="2017-01" db="EMBL/GenBank/DDBJ databases">
        <authorList>
            <person name="Wang Y."/>
            <person name="White M."/>
            <person name="Kvist S."/>
            <person name="Moncalvo J.-M."/>
        </authorList>
    </citation>
    <scope>NUCLEOTIDE SEQUENCE [LARGE SCALE GENOMIC DNA]</scope>
    <source>
        <strain evidence="5">ID-206-W2</strain>
    </source>
</reference>
<evidence type="ECO:0000256" key="1">
    <source>
        <dbReference type="PROSITE-ProRule" id="PRU00047"/>
    </source>
</evidence>
<keyword evidence="1" id="KW-0479">Metal-binding</keyword>
<keyword evidence="1" id="KW-0863">Zinc-finger</keyword>
<accession>A0A1R1YLL3</accession>
<evidence type="ECO:0000259" key="3">
    <source>
        <dbReference type="PROSITE" id="PS50158"/>
    </source>
</evidence>
<dbReference type="PROSITE" id="PS50158">
    <property type="entry name" value="ZF_CCHC"/>
    <property type="match status" value="1"/>
</dbReference>
<dbReference type="GO" id="GO:0008270">
    <property type="term" value="F:zinc ion binding"/>
    <property type="evidence" value="ECO:0007669"/>
    <property type="project" value="UniProtKB-KW"/>
</dbReference>
<evidence type="ECO:0000256" key="2">
    <source>
        <dbReference type="SAM" id="MobiDB-lite"/>
    </source>
</evidence>
<organism evidence="4 5">
    <name type="scientific">Smittium culicis</name>
    <dbReference type="NCBI Taxonomy" id="133412"/>
    <lineage>
        <taxon>Eukaryota</taxon>
        <taxon>Fungi</taxon>
        <taxon>Fungi incertae sedis</taxon>
        <taxon>Zoopagomycota</taxon>
        <taxon>Kickxellomycotina</taxon>
        <taxon>Harpellomycetes</taxon>
        <taxon>Harpellales</taxon>
        <taxon>Legeriomycetaceae</taxon>
        <taxon>Smittium</taxon>
    </lineage>
</organism>
<dbReference type="GO" id="GO:0003676">
    <property type="term" value="F:nucleic acid binding"/>
    <property type="evidence" value="ECO:0007669"/>
    <property type="project" value="InterPro"/>
</dbReference>
<protein>
    <recommendedName>
        <fullName evidence="3">CCHC-type domain-containing protein</fullName>
    </recommendedName>
</protein>
<dbReference type="OrthoDB" id="1939000at2759"/>
<dbReference type="InterPro" id="IPR001878">
    <property type="entry name" value="Znf_CCHC"/>
</dbReference>
<dbReference type="Proteomes" id="UP000187429">
    <property type="component" value="Unassembled WGS sequence"/>
</dbReference>